<sequence>MVFTLRRGVAVAAAVLLALSAAACESSDDSSSSGSSSDNAKIALLLPESQTTRYEQFDKPLFEAKVKSLCSDCTVVYNNANQQTDTQQQQAEAALNDGAKVLVLDPVDGEAAASIVTTAAAKKVPVISYDRLVTKADVDYYISFDNEKVGALQATSLVEKLKKDGKTSGNIVEINGSPTDNNAKLFNKGAESVLKTSGFTSQPSTAYFTPEWKPENAQTFMDGQISKLGKTGFVGVYAANDGTAGGAIAAMKAAGVSPIPPVTGQDAELAAIQRIVAGDQYMTIYKAIKPEAEKAAEIAVALAQGKEVTGADAKVNNGKKDVPSVLLTPVPVTKENIKTTVVADNFYTVAQICTADYQAACKTAGLQ</sequence>
<evidence type="ECO:0000313" key="5">
    <source>
        <dbReference type="EMBL" id="TQS41265.1"/>
    </source>
</evidence>
<evidence type="ECO:0000256" key="1">
    <source>
        <dbReference type="ARBA" id="ARBA00004196"/>
    </source>
</evidence>
<evidence type="ECO:0000256" key="2">
    <source>
        <dbReference type="ARBA" id="ARBA00022729"/>
    </source>
</evidence>
<dbReference type="GO" id="GO:0030288">
    <property type="term" value="C:outer membrane-bounded periplasmic space"/>
    <property type="evidence" value="ECO:0007669"/>
    <property type="project" value="TreeGrafter"/>
</dbReference>
<proteinExistence type="predicted"/>
<comment type="subcellular location">
    <subcellularLocation>
        <location evidence="1">Cell envelope</location>
    </subcellularLocation>
</comment>
<dbReference type="EMBL" id="VIRS01000028">
    <property type="protein sequence ID" value="TQS41265.1"/>
    <property type="molecule type" value="Genomic_DNA"/>
</dbReference>
<feature type="signal peptide" evidence="3">
    <location>
        <begin position="1"/>
        <end position="23"/>
    </location>
</feature>
<dbReference type="CDD" id="cd19995">
    <property type="entry name" value="PBP1_ABC_xylose_binding-like"/>
    <property type="match status" value="1"/>
</dbReference>
<dbReference type="Proteomes" id="UP000317982">
    <property type="component" value="Unassembled WGS sequence"/>
</dbReference>
<dbReference type="GO" id="GO:0030246">
    <property type="term" value="F:carbohydrate binding"/>
    <property type="evidence" value="ECO:0007669"/>
    <property type="project" value="TreeGrafter"/>
</dbReference>
<keyword evidence="2 3" id="KW-0732">Signal</keyword>
<protein>
    <submittedName>
        <fullName evidence="5">Sugar ABC transporter substrate-binding protein</fullName>
    </submittedName>
</protein>
<dbReference type="PANTHER" id="PTHR30036:SF1">
    <property type="entry name" value="D-XYLOSE-BINDING PERIPLASMIC PROTEIN"/>
    <property type="match status" value="1"/>
</dbReference>
<comment type="caution">
    <text evidence="5">The sequence shown here is derived from an EMBL/GenBank/DDBJ whole genome shotgun (WGS) entry which is preliminary data.</text>
</comment>
<gene>
    <name evidence="5" type="ORF">FL583_30575</name>
</gene>
<dbReference type="InterPro" id="IPR028082">
    <property type="entry name" value="Peripla_BP_I"/>
</dbReference>
<dbReference type="AlphaFoldDB" id="A0A545AKJ3"/>
<dbReference type="InParanoid" id="A0A545AKJ3"/>
<dbReference type="PROSITE" id="PS51257">
    <property type="entry name" value="PROKAR_LIPOPROTEIN"/>
    <property type="match status" value="1"/>
</dbReference>
<evidence type="ECO:0000313" key="6">
    <source>
        <dbReference type="Proteomes" id="UP000317982"/>
    </source>
</evidence>
<dbReference type="InterPro" id="IPR050555">
    <property type="entry name" value="Bact_Solute-Bind_Prot2"/>
</dbReference>
<dbReference type="OrthoDB" id="9773673at2"/>
<dbReference type="PANTHER" id="PTHR30036">
    <property type="entry name" value="D-XYLOSE-BINDING PERIPLASMIC PROTEIN"/>
    <property type="match status" value="1"/>
</dbReference>
<feature type="domain" description="Periplasmic binding protein" evidence="4">
    <location>
        <begin position="42"/>
        <end position="307"/>
    </location>
</feature>
<dbReference type="Gene3D" id="3.40.50.2300">
    <property type="match status" value="2"/>
</dbReference>
<accession>A0A545AKJ3</accession>
<organism evidence="5 6">
    <name type="scientific">Cryptosporangium phraense</name>
    <dbReference type="NCBI Taxonomy" id="2593070"/>
    <lineage>
        <taxon>Bacteria</taxon>
        <taxon>Bacillati</taxon>
        <taxon>Actinomycetota</taxon>
        <taxon>Actinomycetes</taxon>
        <taxon>Cryptosporangiales</taxon>
        <taxon>Cryptosporangiaceae</taxon>
        <taxon>Cryptosporangium</taxon>
    </lineage>
</organism>
<evidence type="ECO:0000256" key="3">
    <source>
        <dbReference type="SAM" id="SignalP"/>
    </source>
</evidence>
<dbReference type="InterPro" id="IPR025997">
    <property type="entry name" value="SBP_2_dom"/>
</dbReference>
<dbReference type="Pfam" id="PF13407">
    <property type="entry name" value="Peripla_BP_4"/>
    <property type="match status" value="1"/>
</dbReference>
<reference evidence="5 6" key="1">
    <citation type="submission" date="2019-07" db="EMBL/GenBank/DDBJ databases">
        <title>Cryptosporangium phraense sp. nov., isolated from plant litter.</title>
        <authorList>
            <person name="Suriyachadkun C."/>
        </authorList>
    </citation>
    <scope>NUCLEOTIDE SEQUENCE [LARGE SCALE GENOMIC DNA]</scope>
    <source>
        <strain evidence="5 6">A-T 5661</strain>
    </source>
</reference>
<keyword evidence="6" id="KW-1185">Reference proteome</keyword>
<dbReference type="SUPFAM" id="SSF53822">
    <property type="entry name" value="Periplasmic binding protein-like I"/>
    <property type="match status" value="1"/>
</dbReference>
<evidence type="ECO:0000259" key="4">
    <source>
        <dbReference type="Pfam" id="PF13407"/>
    </source>
</evidence>
<feature type="chain" id="PRO_5021839125" evidence="3">
    <location>
        <begin position="24"/>
        <end position="367"/>
    </location>
</feature>
<name>A0A545AKJ3_9ACTN</name>